<dbReference type="InterPro" id="IPR025348">
    <property type="entry name" value="DUF4252"/>
</dbReference>
<accession>A0A2G0CDB1</accession>
<feature type="chain" id="PRO_5013605336" description="DUF4252 domain-containing protein" evidence="1">
    <location>
        <begin position="19"/>
        <end position="166"/>
    </location>
</feature>
<dbReference type="RefSeq" id="WP_099107226.1">
    <property type="nucleotide sequence ID" value="NZ_JAATJF010000003.1"/>
</dbReference>
<evidence type="ECO:0008006" key="4">
    <source>
        <dbReference type="Google" id="ProtNLM"/>
    </source>
</evidence>
<name>A0A2G0CDB1_9BACT</name>
<comment type="caution">
    <text evidence="2">The sequence shown here is derived from an EMBL/GenBank/DDBJ whole genome shotgun (WGS) entry which is preliminary data.</text>
</comment>
<dbReference type="EMBL" id="PDLO01000006">
    <property type="protein sequence ID" value="PHK97952.1"/>
    <property type="molecule type" value="Genomic_DNA"/>
</dbReference>
<reference evidence="2 3" key="1">
    <citation type="submission" date="2017-10" db="EMBL/GenBank/DDBJ databases">
        <title>The draft genome sequence of Lewinella marina KCTC 32374.</title>
        <authorList>
            <person name="Wang K."/>
        </authorList>
    </citation>
    <scope>NUCLEOTIDE SEQUENCE [LARGE SCALE GENOMIC DNA]</scope>
    <source>
        <strain evidence="2 3">MKG-38</strain>
    </source>
</reference>
<sequence length="166" mass="18540">MKYLIALLLLLFLAPASAQKKAAADAISSYFGEYVDDERFTAVYVSGKMFALLEDAQFDLDGMDEKEIAAVLEVVKDLQAVRVLHTETTPLTFYRQAKDRIRTDAYELLFKVRTQDGQNVEAFIQDEGATIRELFLLVGATDGFAMLSFVGEIDLSKLGQLQKALE</sequence>
<dbReference type="OrthoDB" id="1118838at2"/>
<evidence type="ECO:0000313" key="2">
    <source>
        <dbReference type="EMBL" id="PHK97952.1"/>
    </source>
</evidence>
<proteinExistence type="predicted"/>
<feature type="signal peptide" evidence="1">
    <location>
        <begin position="1"/>
        <end position="18"/>
    </location>
</feature>
<dbReference type="Proteomes" id="UP000226437">
    <property type="component" value="Unassembled WGS sequence"/>
</dbReference>
<protein>
    <recommendedName>
        <fullName evidence="4">DUF4252 domain-containing protein</fullName>
    </recommendedName>
</protein>
<evidence type="ECO:0000256" key="1">
    <source>
        <dbReference type="SAM" id="SignalP"/>
    </source>
</evidence>
<dbReference type="AlphaFoldDB" id="A0A2G0CDB1"/>
<keyword evidence="3" id="KW-1185">Reference proteome</keyword>
<evidence type="ECO:0000313" key="3">
    <source>
        <dbReference type="Proteomes" id="UP000226437"/>
    </source>
</evidence>
<dbReference type="Pfam" id="PF14060">
    <property type="entry name" value="DUF4252"/>
    <property type="match status" value="1"/>
</dbReference>
<organism evidence="2 3">
    <name type="scientific">Neolewinella marina</name>
    <dbReference type="NCBI Taxonomy" id="438751"/>
    <lineage>
        <taxon>Bacteria</taxon>
        <taxon>Pseudomonadati</taxon>
        <taxon>Bacteroidota</taxon>
        <taxon>Saprospiria</taxon>
        <taxon>Saprospirales</taxon>
        <taxon>Lewinellaceae</taxon>
        <taxon>Neolewinella</taxon>
    </lineage>
</organism>
<keyword evidence="1" id="KW-0732">Signal</keyword>
<gene>
    <name evidence="2" type="ORF">CGL56_14155</name>
</gene>